<feature type="transmembrane region" description="Helical" evidence="1">
    <location>
        <begin position="175"/>
        <end position="195"/>
    </location>
</feature>
<dbReference type="Pfam" id="PF03729">
    <property type="entry name" value="DUF308"/>
    <property type="match status" value="2"/>
</dbReference>
<dbReference type="Proteomes" id="UP001501697">
    <property type="component" value="Unassembled WGS sequence"/>
</dbReference>
<keyword evidence="1" id="KW-0812">Transmembrane</keyword>
<protein>
    <recommendedName>
        <fullName evidence="4">DUF389 domain-containing protein</fullName>
    </recommendedName>
</protein>
<accession>A0ABP7AVJ2</accession>
<feature type="transmembrane region" description="Helical" evidence="1">
    <location>
        <begin position="310"/>
        <end position="330"/>
    </location>
</feature>
<evidence type="ECO:0000313" key="3">
    <source>
        <dbReference type="Proteomes" id="UP001501697"/>
    </source>
</evidence>
<evidence type="ECO:0000256" key="1">
    <source>
        <dbReference type="SAM" id="Phobius"/>
    </source>
</evidence>
<name>A0ABP7AVJ2_9MICO</name>
<sequence length="552" mass="57479">MELEDTEERIDTSRDARLPDQFAAVVDALSNTVALRGLVAIAVGTVVLLLPNATTNLVTLILISLLVFSGLMDLFYSMTGRRWFGRRINRWLTAPRGLAALLAAAAMGVLTYAGSSDITLTVTVGVLGIYVGVRGIVAVIAAIVKRRDQDMLPGLVGGALAIIAGILAYTVPSSIVSTVIVAAASASLVIGFVLISWSFRRASRGTGVDPATASIIDVLWDWIDRSDVGRKGRSERADTLYLERPQRLTKLGTWWVMLVLSVAIATFAVLADSTAVIIGAMLVAPLMTPILGLSGAIVNGWGRRALESALLVASGAAVSVVLAYGITAWAPVAISFTTNSQIVSRVSPNTIDMLIALAAGAAGAFATVNSRVAAGIAGVAIAVALVPPLAVVGVCLNGGRFDDAVGAALLFLTNFVAIVLAAAAVFVITGFARPYALRNKPRQILQTVAPFLALAGIIMLPLMLTSESLLQTENRERDVQNTVQEWLGDDSEFDITSVSVSPGQVQVTITGPGDPPSAQSLADAVQGDVPNPVSLQLTVVPVEVTTIPAPSG</sequence>
<dbReference type="InterPro" id="IPR005240">
    <property type="entry name" value="DUF389"/>
</dbReference>
<feature type="transmembrane region" description="Helical" evidence="1">
    <location>
        <begin position="251"/>
        <end position="270"/>
    </location>
</feature>
<feature type="transmembrane region" description="Helical" evidence="1">
    <location>
        <begin position="276"/>
        <end position="298"/>
    </location>
</feature>
<dbReference type="PANTHER" id="PTHR20992">
    <property type="entry name" value="AT15442P-RELATED"/>
    <property type="match status" value="1"/>
</dbReference>
<keyword evidence="3" id="KW-1185">Reference proteome</keyword>
<organism evidence="2 3">
    <name type="scientific">Microbacterium awajiense</name>
    <dbReference type="NCBI Taxonomy" id="415214"/>
    <lineage>
        <taxon>Bacteria</taxon>
        <taxon>Bacillati</taxon>
        <taxon>Actinomycetota</taxon>
        <taxon>Actinomycetes</taxon>
        <taxon>Micrococcales</taxon>
        <taxon>Microbacteriaceae</taxon>
        <taxon>Microbacterium</taxon>
    </lineage>
</organism>
<feature type="transmembrane region" description="Helical" evidence="1">
    <location>
        <begin position="120"/>
        <end position="144"/>
    </location>
</feature>
<feature type="transmembrane region" description="Helical" evidence="1">
    <location>
        <begin position="350"/>
        <end position="368"/>
    </location>
</feature>
<feature type="transmembrane region" description="Helical" evidence="1">
    <location>
        <begin position="33"/>
        <end position="51"/>
    </location>
</feature>
<dbReference type="Pfam" id="PF04087">
    <property type="entry name" value="DUF389"/>
    <property type="match status" value="1"/>
</dbReference>
<comment type="caution">
    <text evidence="2">The sequence shown here is derived from an EMBL/GenBank/DDBJ whole genome shotgun (WGS) entry which is preliminary data.</text>
</comment>
<dbReference type="PANTHER" id="PTHR20992:SF9">
    <property type="entry name" value="AT15442P-RELATED"/>
    <property type="match status" value="1"/>
</dbReference>
<dbReference type="RefSeq" id="WP_344739400.1">
    <property type="nucleotide sequence ID" value="NZ_BAAAYU010000005.1"/>
</dbReference>
<feature type="transmembrane region" description="Helical" evidence="1">
    <location>
        <begin position="151"/>
        <end position="169"/>
    </location>
</feature>
<feature type="transmembrane region" description="Helical" evidence="1">
    <location>
        <begin position="444"/>
        <end position="464"/>
    </location>
</feature>
<proteinExistence type="predicted"/>
<reference evidence="3" key="1">
    <citation type="journal article" date="2019" name="Int. J. Syst. Evol. Microbiol.">
        <title>The Global Catalogue of Microorganisms (GCM) 10K type strain sequencing project: providing services to taxonomists for standard genome sequencing and annotation.</title>
        <authorList>
            <consortium name="The Broad Institute Genomics Platform"/>
            <consortium name="The Broad Institute Genome Sequencing Center for Infectious Disease"/>
            <person name="Wu L."/>
            <person name="Ma J."/>
        </authorList>
    </citation>
    <scope>NUCLEOTIDE SEQUENCE [LARGE SCALE GENOMIC DNA]</scope>
    <source>
        <strain evidence="3">JCM 16544</strain>
    </source>
</reference>
<feature type="transmembrane region" description="Helical" evidence="1">
    <location>
        <begin position="57"/>
        <end position="76"/>
    </location>
</feature>
<feature type="transmembrane region" description="Helical" evidence="1">
    <location>
        <begin position="405"/>
        <end position="432"/>
    </location>
</feature>
<feature type="transmembrane region" description="Helical" evidence="1">
    <location>
        <begin position="375"/>
        <end position="399"/>
    </location>
</feature>
<dbReference type="InterPro" id="IPR005325">
    <property type="entry name" value="DUF308_memb"/>
</dbReference>
<keyword evidence="1" id="KW-0472">Membrane</keyword>
<gene>
    <name evidence="2" type="ORF">GCM10022200_26880</name>
</gene>
<feature type="transmembrane region" description="Helical" evidence="1">
    <location>
        <begin position="97"/>
        <end position="114"/>
    </location>
</feature>
<evidence type="ECO:0000313" key="2">
    <source>
        <dbReference type="EMBL" id="GAA3641719.1"/>
    </source>
</evidence>
<keyword evidence="1" id="KW-1133">Transmembrane helix</keyword>
<evidence type="ECO:0008006" key="4">
    <source>
        <dbReference type="Google" id="ProtNLM"/>
    </source>
</evidence>
<dbReference type="EMBL" id="BAAAYU010000005">
    <property type="protein sequence ID" value="GAA3641719.1"/>
    <property type="molecule type" value="Genomic_DNA"/>
</dbReference>